<dbReference type="EMBL" id="JANPWB010000001">
    <property type="protein sequence ID" value="KAJ1219249.1"/>
    <property type="molecule type" value="Genomic_DNA"/>
</dbReference>
<keyword evidence="3" id="KW-1185">Reference proteome</keyword>
<reference evidence="2" key="1">
    <citation type="journal article" date="2022" name="bioRxiv">
        <title>Sequencing and chromosome-scale assembly of the giantPleurodeles waltlgenome.</title>
        <authorList>
            <person name="Brown T."/>
            <person name="Elewa A."/>
            <person name="Iarovenko S."/>
            <person name="Subramanian E."/>
            <person name="Araus A.J."/>
            <person name="Petzold A."/>
            <person name="Susuki M."/>
            <person name="Suzuki K.-i.T."/>
            <person name="Hayashi T."/>
            <person name="Toyoda A."/>
            <person name="Oliveira C."/>
            <person name="Osipova E."/>
            <person name="Leigh N.D."/>
            <person name="Simon A."/>
            <person name="Yun M.H."/>
        </authorList>
    </citation>
    <scope>NUCLEOTIDE SEQUENCE</scope>
    <source>
        <strain evidence="2">20211129_DDA</strain>
        <tissue evidence="2">Liver</tissue>
    </source>
</reference>
<organism evidence="2 3">
    <name type="scientific">Pleurodeles waltl</name>
    <name type="common">Iberian ribbed newt</name>
    <dbReference type="NCBI Taxonomy" id="8319"/>
    <lineage>
        <taxon>Eukaryota</taxon>
        <taxon>Metazoa</taxon>
        <taxon>Chordata</taxon>
        <taxon>Craniata</taxon>
        <taxon>Vertebrata</taxon>
        <taxon>Euteleostomi</taxon>
        <taxon>Amphibia</taxon>
        <taxon>Batrachia</taxon>
        <taxon>Caudata</taxon>
        <taxon>Salamandroidea</taxon>
        <taxon>Salamandridae</taxon>
        <taxon>Pleurodelinae</taxon>
        <taxon>Pleurodeles</taxon>
    </lineage>
</organism>
<dbReference type="AlphaFoldDB" id="A0AAV7X529"/>
<feature type="region of interest" description="Disordered" evidence="1">
    <location>
        <begin position="1"/>
        <end position="45"/>
    </location>
</feature>
<dbReference type="Proteomes" id="UP001066276">
    <property type="component" value="Chromosome 1_1"/>
</dbReference>
<name>A0AAV7X529_PLEWA</name>
<protein>
    <submittedName>
        <fullName evidence="2">Uncharacterized protein</fullName>
    </submittedName>
</protein>
<proteinExistence type="predicted"/>
<gene>
    <name evidence="2" type="ORF">NDU88_006818</name>
</gene>
<evidence type="ECO:0000313" key="2">
    <source>
        <dbReference type="EMBL" id="KAJ1219249.1"/>
    </source>
</evidence>
<accession>A0AAV7X529</accession>
<comment type="caution">
    <text evidence="2">The sequence shown here is derived from an EMBL/GenBank/DDBJ whole genome shotgun (WGS) entry which is preliminary data.</text>
</comment>
<evidence type="ECO:0000313" key="3">
    <source>
        <dbReference type="Proteomes" id="UP001066276"/>
    </source>
</evidence>
<evidence type="ECO:0000256" key="1">
    <source>
        <dbReference type="SAM" id="MobiDB-lite"/>
    </source>
</evidence>
<sequence length="273" mass="29617">MPASKARSRGGGGKRGPKPCPKAREAIEEYPSLGSPPCGDQAGGGEQALHLYVSGQEEASRVSRTDRASVFVVSDHGSRRRLPGPADLFLLKRPDQTLRPCLEDERQTGPISDKRSLLNPILKLGMSVFVVSDHGSRRRLPGPADLFLLKRPDQTLRPCLEDARQTGPISDKRSLLNPILKLGMDLVPELGELGTVTEDVEWCILHSALPPAIGWACAIALLYPEAHLIPKSVLTLNGTVPGIFGSGRPEAELCKDLISHLCELSKKPPFKKH</sequence>